<dbReference type="Pfam" id="PF14390">
    <property type="entry name" value="DUF4420"/>
    <property type="match status" value="1"/>
</dbReference>
<evidence type="ECO:0000313" key="1">
    <source>
        <dbReference type="EMBL" id="AJA45974.1"/>
    </source>
</evidence>
<evidence type="ECO:0000313" key="2">
    <source>
        <dbReference type="Proteomes" id="UP000030901"/>
    </source>
</evidence>
<evidence type="ECO:0008006" key="3">
    <source>
        <dbReference type="Google" id="ProtNLM"/>
    </source>
</evidence>
<dbReference type="Proteomes" id="UP000030901">
    <property type="component" value="Chromosome"/>
</dbReference>
<dbReference type="InterPro" id="IPR025534">
    <property type="entry name" value="DUF4420"/>
</dbReference>
<accession>A0A0A7S3C0</accession>
<gene>
    <name evidence="1" type="ORF">FPB0191_02168</name>
</gene>
<organism evidence="1 2">
    <name type="scientific">Frischella perrara</name>
    <dbReference type="NCBI Taxonomy" id="1267021"/>
    <lineage>
        <taxon>Bacteria</taxon>
        <taxon>Pseudomonadati</taxon>
        <taxon>Pseudomonadota</taxon>
        <taxon>Gammaproteobacteria</taxon>
        <taxon>Orbales</taxon>
        <taxon>Orbaceae</taxon>
        <taxon>Frischella</taxon>
    </lineage>
</organism>
<keyword evidence="2" id="KW-1185">Reference proteome</keyword>
<dbReference type="RefSeq" id="WP_039106031.1">
    <property type="nucleotide sequence ID" value="NZ_CP009056.1"/>
</dbReference>
<dbReference type="HOGENOM" id="CLU_069764_0_1_6"/>
<proteinExistence type="predicted"/>
<dbReference type="EMBL" id="CP009056">
    <property type="protein sequence ID" value="AJA45974.1"/>
    <property type="molecule type" value="Genomic_DNA"/>
</dbReference>
<dbReference type="KEGG" id="fpp:FPB0191_02168"/>
<reference evidence="1 2" key="1">
    <citation type="journal article" date="2014" name="Appl. Environ. Microbiol.">
        <title>Gut symbionts from distinct hosts exhibit genotoxic activity via divergent colibactin biosynthetic pathways.</title>
        <authorList>
            <person name="Engel P."/>
            <person name="Vizcaino M.I."/>
            <person name="Crawford J.M."/>
        </authorList>
    </citation>
    <scope>NUCLEOTIDE SEQUENCE [LARGE SCALE GENOMIC DNA]</scope>
    <source>
        <strain evidence="1 2">PEB0191</strain>
    </source>
</reference>
<dbReference type="OrthoDB" id="2808696at2"/>
<dbReference type="AlphaFoldDB" id="A0A0A7S3C0"/>
<name>A0A0A7S3C0_FRIPE</name>
<dbReference type="STRING" id="1267021.FPB0191_02168"/>
<protein>
    <recommendedName>
        <fullName evidence="3">PD-(D/E)XK motif protein</fullName>
    </recommendedName>
</protein>
<sequence length="320" mass="37207">MSQNNIPWFSMNTPVKGMLSTLRVRSDQKIPWYWVKCRDEQFGIAIQIPLQDAQYIHLNHNYYRLNILKIRGENDDCYLCIVIGSSELSKVFYHLCLDLISSCEVSITYIDTINIVKNRVLAWQRLFEKENKLLTPQECMGLIAELQFLKEHWISKVSRTGVYGWKGPLGKSQDFIDEKCELSVEIKTRAFDSNIINISSRQQLNSPHSLYLIVYPCAMNTEQNGITLNEFIKEVRQLISPQEYAIFDERLLNVGYIQNENYDSFYFNLGKPKSYVITEQFPKLTDINIPIGIGRVKYDIDLDSVSEHLCPIEKLHIKGC</sequence>